<reference evidence="10" key="1">
    <citation type="submission" date="2015-06" db="UniProtKB">
        <authorList>
            <consortium name="EnsemblPlants"/>
        </authorList>
    </citation>
    <scope>IDENTIFICATION</scope>
</reference>
<protein>
    <recommendedName>
        <fullName evidence="9">SOSEKI DIX-like domain-containing protein</fullName>
    </recommendedName>
</protein>
<feature type="compositionally biased region" description="Basic and acidic residues" evidence="8">
    <location>
        <begin position="96"/>
        <end position="109"/>
    </location>
</feature>
<keyword evidence="2" id="KW-0217">Developmental protein</keyword>
<name>N1R0W6_AEGTA</name>
<organism evidence="10">
    <name type="scientific">Aegilops tauschii</name>
    <name type="common">Tausch's goatgrass</name>
    <name type="synonym">Aegilops squarrosa</name>
    <dbReference type="NCBI Taxonomy" id="37682"/>
    <lineage>
        <taxon>Eukaryota</taxon>
        <taxon>Viridiplantae</taxon>
        <taxon>Streptophyta</taxon>
        <taxon>Embryophyta</taxon>
        <taxon>Tracheophyta</taxon>
        <taxon>Spermatophyta</taxon>
        <taxon>Magnoliopsida</taxon>
        <taxon>Liliopsida</taxon>
        <taxon>Poales</taxon>
        <taxon>Poaceae</taxon>
        <taxon>BOP clade</taxon>
        <taxon>Pooideae</taxon>
        <taxon>Triticodae</taxon>
        <taxon>Triticeae</taxon>
        <taxon>Triticinae</taxon>
        <taxon>Aegilops</taxon>
    </lineage>
</organism>
<dbReference type="PANTHER" id="PTHR31083:SF32">
    <property type="entry name" value="OS09G0571000 PROTEIN"/>
    <property type="match status" value="1"/>
</dbReference>
<evidence type="ECO:0000256" key="7">
    <source>
        <dbReference type="ARBA" id="ARBA00024211"/>
    </source>
</evidence>
<accession>N1R0W6</accession>
<evidence type="ECO:0000256" key="5">
    <source>
        <dbReference type="ARBA" id="ARBA00023136"/>
    </source>
</evidence>
<proteinExistence type="inferred from homology"/>
<dbReference type="GO" id="GO:0051258">
    <property type="term" value="P:protein polymerization"/>
    <property type="evidence" value="ECO:0007669"/>
    <property type="project" value="UniProtKB-ARBA"/>
</dbReference>
<comment type="subcellular location">
    <subcellularLocation>
        <location evidence="1">Cell membrane</location>
        <topology evidence="1">Peripheral membrane protein</topology>
        <orientation evidence="1">Cytoplasmic side</orientation>
    </subcellularLocation>
</comment>
<dbReference type="Pfam" id="PF06136">
    <property type="entry name" value="SOK"/>
    <property type="match status" value="1"/>
</dbReference>
<evidence type="ECO:0000256" key="1">
    <source>
        <dbReference type="ARBA" id="ARBA00004413"/>
    </source>
</evidence>
<comment type="similarity">
    <text evidence="7">Belongs to the SOSEKI family.</text>
</comment>
<keyword evidence="4" id="KW-0132">Cell division</keyword>
<sequence>MAILHPMTRLLPGSSQGLMYKRAPSLLNPELAREDEAQQYLAVSYNPSTSSSSKSVCRLIRLYIHTHPYMSEDPRSAMEGRARRRASPSRMRTKAVRVEPEPPPTRRHEPGTRAAVVYYLCRNHHLEHPHFMEVTLASPQGLYLRDVFDRLDALRGKGMAAKSYKTGFVWHNLSADDLLLPTQGTEYVLKGSELPFDQSKPMPMPDHQRKGCQHSILPWLPQIRKFMKNKYRSSEKSVGKRFGKRHTPKNMGKFSGLGMFFHLTYFKYFVGYVQRQRAGGKCIDEQWDGGMEQLSSAYKLDIFDESSLN</sequence>
<evidence type="ECO:0000256" key="2">
    <source>
        <dbReference type="ARBA" id="ARBA00022473"/>
    </source>
</evidence>
<evidence type="ECO:0000313" key="10">
    <source>
        <dbReference type="EnsemblPlants" id="EMT17601"/>
    </source>
</evidence>
<feature type="region of interest" description="Disordered" evidence="8">
    <location>
        <begin position="73"/>
        <end position="109"/>
    </location>
</feature>
<evidence type="ECO:0000256" key="6">
    <source>
        <dbReference type="ARBA" id="ARBA00023306"/>
    </source>
</evidence>
<dbReference type="GO" id="GO:0005886">
    <property type="term" value="C:plasma membrane"/>
    <property type="evidence" value="ECO:0007669"/>
    <property type="project" value="UniProtKB-SubCell"/>
</dbReference>
<evidence type="ECO:0000256" key="8">
    <source>
        <dbReference type="SAM" id="MobiDB-lite"/>
    </source>
</evidence>
<feature type="compositionally biased region" description="Basic residues" evidence="8">
    <location>
        <begin position="82"/>
        <end position="95"/>
    </location>
</feature>
<dbReference type="InterPro" id="IPR010369">
    <property type="entry name" value="SOK"/>
</dbReference>
<dbReference type="EnsemblPlants" id="EMT17601">
    <property type="protein sequence ID" value="EMT17601"/>
    <property type="gene ID" value="F775_25267"/>
</dbReference>
<dbReference type="InterPro" id="IPR048351">
    <property type="entry name" value="SOK_DIX"/>
</dbReference>
<evidence type="ECO:0000256" key="3">
    <source>
        <dbReference type="ARBA" id="ARBA00022475"/>
    </source>
</evidence>
<dbReference type="GO" id="GO:0051301">
    <property type="term" value="P:cell division"/>
    <property type="evidence" value="ECO:0007669"/>
    <property type="project" value="UniProtKB-KW"/>
</dbReference>
<dbReference type="PANTHER" id="PTHR31083">
    <property type="entry name" value="UPSTREAM OF FLC PROTEIN (DUF966)"/>
    <property type="match status" value="1"/>
</dbReference>
<keyword evidence="5" id="KW-0472">Membrane</keyword>
<keyword evidence="3" id="KW-1003">Cell membrane</keyword>
<keyword evidence="6" id="KW-0131">Cell cycle</keyword>
<dbReference type="AlphaFoldDB" id="N1R0W6"/>
<evidence type="ECO:0000256" key="4">
    <source>
        <dbReference type="ARBA" id="ARBA00022618"/>
    </source>
</evidence>
<evidence type="ECO:0000259" key="9">
    <source>
        <dbReference type="Pfam" id="PF06136"/>
    </source>
</evidence>
<feature type="domain" description="SOSEKI DIX-like" evidence="9">
    <location>
        <begin position="115"/>
        <end position="194"/>
    </location>
</feature>